<feature type="region of interest" description="Disordered" evidence="1">
    <location>
        <begin position="116"/>
        <end position="240"/>
    </location>
</feature>
<dbReference type="AlphaFoldDB" id="A0A8K0PAZ2"/>
<evidence type="ECO:0000313" key="2">
    <source>
        <dbReference type="EMBL" id="KAG8625170.1"/>
    </source>
</evidence>
<evidence type="ECO:0000256" key="1">
    <source>
        <dbReference type="SAM" id="MobiDB-lite"/>
    </source>
</evidence>
<protein>
    <submittedName>
        <fullName evidence="2">Uncharacterized protein</fullName>
    </submittedName>
</protein>
<sequence length="311" mass="34104">MPAAPENGASSRVGGQHQRHGQSPTAAQQTPRRPLRPEAPIFSLLRPEAPAFTPAMPSSARSSSAVPSAAIPSSVNPSSANEGLIPRLPLAVHPHPLRSNVPLRMMLRGIIPARLPRGATRRMGPRSSDSDRSAVDSVMSTNEDQPIAAPLAGQGQRNAPDLPPPPIYPPQVRFDNWEQDPRPSITPPLTNGTRSHGSSTRSVRQRRLHTTPAGTPGRATGPGNFNGTFESDTGVEEPEEDLDGDELSYFFPEDDLADSDDIDVDWSTSSRSVLSAERYYRRLEEERLEAHRRMARERQAHLVRWQRALLE</sequence>
<feature type="region of interest" description="Disordered" evidence="1">
    <location>
        <begin position="1"/>
        <end position="79"/>
    </location>
</feature>
<proteinExistence type="predicted"/>
<accession>A0A8K0PAZ2</accession>
<gene>
    <name evidence="2" type="ORF">KVT40_006921</name>
</gene>
<feature type="compositionally biased region" description="Polar residues" evidence="1">
    <location>
        <begin position="21"/>
        <end position="31"/>
    </location>
</feature>
<feature type="compositionally biased region" description="Low complexity" evidence="1">
    <location>
        <begin position="54"/>
        <end position="79"/>
    </location>
</feature>
<comment type="caution">
    <text evidence="2">The sequence shown here is derived from an EMBL/GenBank/DDBJ whole genome shotgun (WGS) entry which is preliminary data.</text>
</comment>
<dbReference type="Proteomes" id="UP000809789">
    <property type="component" value="Unassembled WGS sequence"/>
</dbReference>
<evidence type="ECO:0000313" key="3">
    <source>
        <dbReference type="Proteomes" id="UP000809789"/>
    </source>
</evidence>
<feature type="compositionally biased region" description="Low complexity" evidence="1">
    <location>
        <begin position="210"/>
        <end position="223"/>
    </location>
</feature>
<dbReference type="EMBL" id="JAESVG020000008">
    <property type="protein sequence ID" value="KAG8625170.1"/>
    <property type="molecule type" value="Genomic_DNA"/>
</dbReference>
<feature type="compositionally biased region" description="Polar residues" evidence="1">
    <location>
        <begin position="187"/>
        <end position="202"/>
    </location>
</feature>
<reference evidence="2" key="1">
    <citation type="submission" date="2021-07" db="EMBL/GenBank/DDBJ databases">
        <title>Elsinoe batatas strain:CRI-CJ2 Genome sequencing and assembly.</title>
        <authorList>
            <person name="Huang L."/>
        </authorList>
    </citation>
    <scope>NUCLEOTIDE SEQUENCE</scope>
    <source>
        <strain evidence="2">CRI-CJ2</strain>
    </source>
</reference>
<keyword evidence="3" id="KW-1185">Reference proteome</keyword>
<dbReference type="OrthoDB" id="10523276at2759"/>
<name>A0A8K0PAZ2_9PEZI</name>
<organism evidence="2 3">
    <name type="scientific">Elsinoe batatas</name>
    <dbReference type="NCBI Taxonomy" id="2601811"/>
    <lineage>
        <taxon>Eukaryota</taxon>
        <taxon>Fungi</taxon>
        <taxon>Dikarya</taxon>
        <taxon>Ascomycota</taxon>
        <taxon>Pezizomycotina</taxon>
        <taxon>Dothideomycetes</taxon>
        <taxon>Dothideomycetidae</taxon>
        <taxon>Myriangiales</taxon>
        <taxon>Elsinoaceae</taxon>
        <taxon>Elsinoe</taxon>
    </lineage>
</organism>